<reference evidence="2" key="1">
    <citation type="submission" date="2022-11" db="UniProtKB">
        <authorList>
            <consortium name="WormBaseParasite"/>
        </authorList>
    </citation>
    <scope>IDENTIFICATION</scope>
</reference>
<evidence type="ECO:0000313" key="2">
    <source>
        <dbReference type="WBParaSite" id="JU765_v2.g6624.t1"/>
    </source>
</evidence>
<dbReference type="Proteomes" id="UP000887576">
    <property type="component" value="Unplaced"/>
</dbReference>
<proteinExistence type="predicted"/>
<name>A0AC34RG29_9BILA</name>
<dbReference type="WBParaSite" id="JU765_v2.g6624.t1">
    <property type="protein sequence ID" value="JU765_v2.g6624.t1"/>
    <property type="gene ID" value="JU765_v2.g6624"/>
</dbReference>
<evidence type="ECO:0000313" key="1">
    <source>
        <dbReference type="Proteomes" id="UP000887576"/>
    </source>
</evidence>
<protein>
    <submittedName>
        <fullName evidence="2">Carbonyl reductase</fullName>
    </submittedName>
</protein>
<accession>A0AC34RG29</accession>
<organism evidence="1 2">
    <name type="scientific">Panagrolaimus sp. JU765</name>
    <dbReference type="NCBI Taxonomy" id="591449"/>
    <lineage>
        <taxon>Eukaryota</taxon>
        <taxon>Metazoa</taxon>
        <taxon>Ecdysozoa</taxon>
        <taxon>Nematoda</taxon>
        <taxon>Chromadorea</taxon>
        <taxon>Rhabditida</taxon>
        <taxon>Tylenchina</taxon>
        <taxon>Panagrolaimomorpha</taxon>
        <taxon>Panagrolaimoidea</taxon>
        <taxon>Panagrolaimidae</taxon>
        <taxon>Panagrolaimus</taxon>
    </lineage>
</organism>
<sequence length="305" mass="34044">MSKKIFVVTGANKGIGYGIVENLAQNIDGGIIYLTARNVELGENAVKKLTETLGSKQKSKIVFHQLDITDENSVKKLTEHLKKTHDGLDVLINNAAVLYQLDSTVDPNVKAEETFKINYYGTKRISNYLIPLIRDGGRIVNVCSQGGVMNCGTREPNYKEVIEEITDQTERETYKGLYAMIMAEKYSQSNVDRLVNAKTEADIDAFVEEFKKSVKNGNTIESGFPTIAYRVSKAAEIALTMLHHRMFGNKIKINACCPGYVKTDMSQGKGFLTIQEGADTPCYLATDPNAPNGKFLYQRKIIDWY</sequence>